<accession>A0A4E0RCU5</accession>
<dbReference type="AlphaFoldDB" id="A0A4E0RCU5"/>
<proteinExistence type="predicted"/>
<dbReference type="Proteomes" id="UP000230066">
    <property type="component" value="Unassembled WGS sequence"/>
</dbReference>
<protein>
    <submittedName>
        <fullName evidence="1">Uncharacterized protein</fullName>
    </submittedName>
</protein>
<gene>
    <name evidence="1" type="ORF">D915_002344</name>
</gene>
<organism evidence="1 2">
    <name type="scientific">Fasciola hepatica</name>
    <name type="common">Liver fluke</name>
    <dbReference type="NCBI Taxonomy" id="6192"/>
    <lineage>
        <taxon>Eukaryota</taxon>
        <taxon>Metazoa</taxon>
        <taxon>Spiralia</taxon>
        <taxon>Lophotrochozoa</taxon>
        <taxon>Platyhelminthes</taxon>
        <taxon>Trematoda</taxon>
        <taxon>Digenea</taxon>
        <taxon>Plagiorchiida</taxon>
        <taxon>Echinostomata</taxon>
        <taxon>Echinostomatoidea</taxon>
        <taxon>Fasciolidae</taxon>
        <taxon>Fasciola</taxon>
    </lineage>
</organism>
<reference evidence="1" key="1">
    <citation type="submission" date="2019-03" db="EMBL/GenBank/DDBJ databases">
        <title>Improved annotation for the trematode Fasciola hepatica.</title>
        <authorList>
            <person name="Choi Y.-J."/>
            <person name="Martin J."/>
            <person name="Mitreva M."/>
        </authorList>
    </citation>
    <scope>NUCLEOTIDE SEQUENCE [LARGE SCALE GENOMIC DNA]</scope>
</reference>
<evidence type="ECO:0000313" key="2">
    <source>
        <dbReference type="Proteomes" id="UP000230066"/>
    </source>
</evidence>
<dbReference type="EMBL" id="JXXN02000695">
    <property type="protein sequence ID" value="THD26569.1"/>
    <property type="molecule type" value="Genomic_DNA"/>
</dbReference>
<comment type="caution">
    <text evidence="1">The sequence shown here is derived from an EMBL/GenBank/DDBJ whole genome shotgun (WGS) entry which is preliminary data.</text>
</comment>
<evidence type="ECO:0000313" key="1">
    <source>
        <dbReference type="EMBL" id="THD26569.1"/>
    </source>
</evidence>
<name>A0A4E0RCU5_FASHE</name>
<keyword evidence="2" id="KW-1185">Reference proteome</keyword>
<sequence length="171" mass="18870">MIFPSLLPHSGVIVTNVTNNTATTTATAKPATGTTPKFNLLNHQISDPTVWWELLKHHPDFSGRLAVPWLPAYKTSSATTTCGRTLQLSGQLEYIVYFRGTSIHGTYHLNQSGLNLLGADWIDGLQLAEFLMKTIFNRVESFKTTSNLANGLIERRSDHDKAAVAHLALPR</sequence>